<dbReference type="Pfam" id="PF13445">
    <property type="entry name" value="zf-RING_UBOX"/>
    <property type="match status" value="1"/>
</dbReference>
<dbReference type="InterPro" id="IPR017907">
    <property type="entry name" value="Znf_RING_CS"/>
</dbReference>
<evidence type="ECO:0000259" key="5">
    <source>
        <dbReference type="PROSITE" id="PS50089"/>
    </source>
</evidence>
<organism evidence="6 7">
    <name type="scientific">Scylla paramamosain</name>
    <name type="common">Mud crab</name>
    <dbReference type="NCBI Taxonomy" id="85552"/>
    <lineage>
        <taxon>Eukaryota</taxon>
        <taxon>Metazoa</taxon>
        <taxon>Ecdysozoa</taxon>
        <taxon>Arthropoda</taxon>
        <taxon>Crustacea</taxon>
        <taxon>Multicrustacea</taxon>
        <taxon>Malacostraca</taxon>
        <taxon>Eumalacostraca</taxon>
        <taxon>Eucarida</taxon>
        <taxon>Decapoda</taxon>
        <taxon>Pleocyemata</taxon>
        <taxon>Brachyura</taxon>
        <taxon>Eubrachyura</taxon>
        <taxon>Portunoidea</taxon>
        <taxon>Portunidae</taxon>
        <taxon>Portuninae</taxon>
        <taxon>Scylla</taxon>
    </lineage>
</organism>
<dbReference type="AlphaFoldDB" id="A0AAW0SWL4"/>
<dbReference type="Gene3D" id="3.30.40.10">
    <property type="entry name" value="Zinc/RING finger domain, C3HC4 (zinc finger)"/>
    <property type="match status" value="1"/>
</dbReference>
<dbReference type="SMART" id="SM00184">
    <property type="entry name" value="RING"/>
    <property type="match status" value="1"/>
</dbReference>
<dbReference type="InterPro" id="IPR013083">
    <property type="entry name" value="Znf_RING/FYVE/PHD"/>
</dbReference>
<keyword evidence="1" id="KW-0479">Metal-binding</keyword>
<name>A0AAW0SWL4_SCYPA</name>
<gene>
    <name evidence="6" type="ORF">O3P69_019224</name>
</gene>
<comment type="caution">
    <text evidence="6">The sequence shown here is derived from an EMBL/GenBank/DDBJ whole genome shotgun (WGS) entry which is preliminary data.</text>
</comment>
<protein>
    <recommendedName>
        <fullName evidence="5">RING-type domain-containing protein</fullName>
    </recommendedName>
</protein>
<feature type="domain" description="RING-type" evidence="5">
    <location>
        <begin position="98"/>
        <end position="143"/>
    </location>
</feature>
<keyword evidence="3" id="KW-0862">Zinc</keyword>
<evidence type="ECO:0000256" key="4">
    <source>
        <dbReference type="PROSITE-ProRule" id="PRU00175"/>
    </source>
</evidence>
<dbReference type="SUPFAM" id="SSF57850">
    <property type="entry name" value="RING/U-box"/>
    <property type="match status" value="1"/>
</dbReference>
<keyword evidence="7" id="KW-1185">Reference proteome</keyword>
<reference evidence="6 7" key="1">
    <citation type="submission" date="2023-03" db="EMBL/GenBank/DDBJ databases">
        <title>High-quality genome of Scylla paramamosain provides insights in environmental adaptation.</title>
        <authorList>
            <person name="Zhang L."/>
        </authorList>
    </citation>
    <scope>NUCLEOTIDE SEQUENCE [LARGE SCALE GENOMIC DNA]</scope>
    <source>
        <strain evidence="6">LZ_2023a</strain>
        <tissue evidence="6">Muscle</tissue>
    </source>
</reference>
<dbReference type="PANTHER" id="PTHR47156:SF10">
    <property type="entry name" value="E3 UBIQUITIN-PROTEIN LIGASE TRIM-21-RELATED"/>
    <property type="match status" value="1"/>
</dbReference>
<evidence type="ECO:0000313" key="7">
    <source>
        <dbReference type="Proteomes" id="UP001487740"/>
    </source>
</evidence>
<dbReference type="InterPro" id="IPR001841">
    <property type="entry name" value="Znf_RING"/>
</dbReference>
<dbReference type="PROSITE" id="PS50089">
    <property type="entry name" value="ZF_RING_2"/>
    <property type="match status" value="1"/>
</dbReference>
<dbReference type="InterPro" id="IPR027370">
    <property type="entry name" value="Znf-RING_euk"/>
</dbReference>
<dbReference type="InterPro" id="IPR052667">
    <property type="entry name" value="E3_ubiquitin-ligase_RING"/>
</dbReference>
<sequence length="516" mass="57728">MYESYSYVTCLRRVHYPLVYRTAYGKARTSGRPDAFKTLPLGCVVVSLRAVAVWSFPHSVKALWGSRLTGERGSKVGATASRGTASRATPMDDNPEECPVCMTLFNEEEAEERPRNLPCGHTFCTSCINIVKKNDRISCPSCRTKHKVPPAGGFPISYTLEAVIRRRRDTGRRQSAVAQVTQRREKCLSRKMCALLREQEGRVQTTITACQEVQAQFNQYHTSLEGLQTQHQCLQDRLQAILDVVRDAREVLRQEKSHMEYRKHRVQQEENQLHGLLDPLSRVTTLEEACKMIIVTNQTTSQVEQGVEEWNKAFPSYDTVAATRKVWDASKMAVEAINGIMASLQPNGNESTTDEPACPITDRLNSLLTTTVTAEDVFSLEQSARYLLLGGLVVAVIQGQEDTCHARLSLKNNQLYLHSMQQLPVPLGAATLQMTEIVPCNPPCKVFLDIAWPGTAPQRVIIYLSPDTPRGRQFLSLCTVLREAAQQDDVRRVTVVDCGVVLECWGQDPAPPEPQQ</sequence>
<evidence type="ECO:0000256" key="3">
    <source>
        <dbReference type="ARBA" id="ARBA00022833"/>
    </source>
</evidence>
<accession>A0AAW0SWL4</accession>
<dbReference type="PANTHER" id="PTHR47156">
    <property type="entry name" value="PROTEIN CBG20824"/>
    <property type="match status" value="1"/>
</dbReference>
<dbReference type="Proteomes" id="UP001487740">
    <property type="component" value="Unassembled WGS sequence"/>
</dbReference>
<keyword evidence="2 4" id="KW-0863">Zinc-finger</keyword>
<evidence type="ECO:0000256" key="1">
    <source>
        <dbReference type="ARBA" id="ARBA00022723"/>
    </source>
</evidence>
<dbReference type="GO" id="GO:0008270">
    <property type="term" value="F:zinc ion binding"/>
    <property type="evidence" value="ECO:0007669"/>
    <property type="project" value="UniProtKB-KW"/>
</dbReference>
<evidence type="ECO:0000256" key="2">
    <source>
        <dbReference type="ARBA" id="ARBA00022771"/>
    </source>
</evidence>
<evidence type="ECO:0000313" key="6">
    <source>
        <dbReference type="EMBL" id="KAK8379227.1"/>
    </source>
</evidence>
<dbReference type="PROSITE" id="PS00518">
    <property type="entry name" value="ZF_RING_1"/>
    <property type="match status" value="1"/>
</dbReference>
<dbReference type="EMBL" id="JARAKH010000043">
    <property type="protein sequence ID" value="KAK8379227.1"/>
    <property type="molecule type" value="Genomic_DNA"/>
</dbReference>
<proteinExistence type="predicted"/>